<dbReference type="InterPro" id="IPR011008">
    <property type="entry name" value="Dimeric_a/b-barrel"/>
</dbReference>
<dbReference type="Gene3D" id="3.30.70.100">
    <property type="match status" value="1"/>
</dbReference>
<name>A0A6A6VKP1_9PLEO</name>
<dbReference type="Proteomes" id="UP000799440">
    <property type="component" value="Unassembled WGS sequence"/>
</dbReference>
<keyword evidence="3" id="KW-1185">Reference proteome</keyword>
<feature type="domain" description="ABM" evidence="1">
    <location>
        <begin position="8"/>
        <end position="98"/>
    </location>
</feature>
<dbReference type="PANTHER" id="PTHR33336:SF3">
    <property type="entry name" value="ABM DOMAIN-CONTAINING PROTEIN"/>
    <property type="match status" value="1"/>
</dbReference>
<dbReference type="Pfam" id="PF03992">
    <property type="entry name" value="ABM"/>
    <property type="match status" value="1"/>
</dbReference>
<dbReference type="AlphaFoldDB" id="A0A6A6VKP1"/>
<dbReference type="InterPro" id="IPR050744">
    <property type="entry name" value="AI-2_Isomerase_LsrG"/>
</dbReference>
<proteinExistence type="predicted"/>
<dbReference type="PANTHER" id="PTHR33336">
    <property type="entry name" value="QUINOL MONOOXYGENASE YGIN-RELATED"/>
    <property type="match status" value="1"/>
</dbReference>
<evidence type="ECO:0000313" key="3">
    <source>
        <dbReference type="Proteomes" id="UP000799440"/>
    </source>
</evidence>
<dbReference type="PROSITE" id="PS51725">
    <property type="entry name" value="ABM"/>
    <property type="match status" value="1"/>
</dbReference>
<evidence type="ECO:0000259" key="1">
    <source>
        <dbReference type="PROSITE" id="PS51725"/>
    </source>
</evidence>
<organism evidence="2 3">
    <name type="scientific">Sporormia fimetaria CBS 119925</name>
    <dbReference type="NCBI Taxonomy" id="1340428"/>
    <lineage>
        <taxon>Eukaryota</taxon>
        <taxon>Fungi</taxon>
        <taxon>Dikarya</taxon>
        <taxon>Ascomycota</taxon>
        <taxon>Pezizomycotina</taxon>
        <taxon>Dothideomycetes</taxon>
        <taxon>Pleosporomycetidae</taxon>
        <taxon>Pleosporales</taxon>
        <taxon>Sporormiaceae</taxon>
        <taxon>Sporormia</taxon>
    </lineage>
</organism>
<dbReference type="GO" id="GO:0003824">
    <property type="term" value="F:catalytic activity"/>
    <property type="evidence" value="ECO:0007669"/>
    <property type="project" value="TreeGrafter"/>
</dbReference>
<dbReference type="InterPro" id="IPR007138">
    <property type="entry name" value="ABM_dom"/>
</dbReference>
<accession>A0A6A6VKP1</accession>
<dbReference type="SUPFAM" id="SSF54909">
    <property type="entry name" value="Dimeric alpha+beta barrel"/>
    <property type="match status" value="1"/>
</dbReference>
<protein>
    <recommendedName>
        <fullName evidence="1">ABM domain-containing protein</fullName>
    </recommendedName>
</protein>
<reference evidence="2" key="1">
    <citation type="journal article" date="2020" name="Stud. Mycol.">
        <title>101 Dothideomycetes genomes: a test case for predicting lifestyles and emergence of pathogens.</title>
        <authorList>
            <person name="Haridas S."/>
            <person name="Albert R."/>
            <person name="Binder M."/>
            <person name="Bloem J."/>
            <person name="Labutti K."/>
            <person name="Salamov A."/>
            <person name="Andreopoulos B."/>
            <person name="Baker S."/>
            <person name="Barry K."/>
            <person name="Bills G."/>
            <person name="Bluhm B."/>
            <person name="Cannon C."/>
            <person name="Castanera R."/>
            <person name="Culley D."/>
            <person name="Daum C."/>
            <person name="Ezra D."/>
            <person name="Gonzalez J."/>
            <person name="Henrissat B."/>
            <person name="Kuo A."/>
            <person name="Liang C."/>
            <person name="Lipzen A."/>
            <person name="Lutzoni F."/>
            <person name="Magnuson J."/>
            <person name="Mondo S."/>
            <person name="Nolan M."/>
            <person name="Ohm R."/>
            <person name="Pangilinan J."/>
            <person name="Park H.-J."/>
            <person name="Ramirez L."/>
            <person name="Alfaro M."/>
            <person name="Sun H."/>
            <person name="Tritt A."/>
            <person name="Yoshinaga Y."/>
            <person name="Zwiers L.-H."/>
            <person name="Turgeon B."/>
            <person name="Goodwin S."/>
            <person name="Spatafora J."/>
            <person name="Crous P."/>
            <person name="Grigoriev I."/>
        </authorList>
    </citation>
    <scope>NUCLEOTIDE SEQUENCE</scope>
    <source>
        <strain evidence="2">CBS 119925</strain>
    </source>
</reference>
<dbReference type="EMBL" id="MU006562">
    <property type="protein sequence ID" value="KAF2751192.1"/>
    <property type="molecule type" value="Genomic_DNA"/>
</dbReference>
<evidence type="ECO:0000313" key="2">
    <source>
        <dbReference type="EMBL" id="KAF2751192.1"/>
    </source>
</evidence>
<gene>
    <name evidence="2" type="ORF">M011DRAFT_473700</name>
</gene>
<dbReference type="OrthoDB" id="4126315at2759"/>
<sequence length="112" mass="13166">MSPKTKGISLHVEITVAPENVDKFLEALKPCYEAVIAEEKCTFFEVFHSAENPGVFKFVENWDATVEWLMANQLNKPYYKPYLEATEPMWIKPRTHHIWEVLEDQSWTYVSK</sequence>